<dbReference type="PROSITE" id="PS51181">
    <property type="entry name" value="PPASE_TENSIN"/>
    <property type="match status" value="1"/>
</dbReference>
<evidence type="ECO:0000256" key="13">
    <source>
        <dbReference type="ARBA" id="ARBA00043734"/>
    </source>
</evidence>
<evidence type="ECO:0000256" key="17">
    <source>
        <dbReference type="ARBA" id="ARBA00047986"/>
    </source>
</evidence>
<evidence type="ECO:0000256" key="10">
    <source>
        <dbReference type="ARBA" id="ARBA00034256"/>
    </source>
</evidence>
<dbReference type="Proteomes" id="UP000695562">
    <property type="component" value="Unassembled WGS sequence"/>
</dbReference>
<dbReference type="Gene3D" id="3.90.190.10">
    <property type="entry name" value="Protein tyrosine phosphatase superfamily"/>
    <property type="match status" value="1"/>
</dbReference>
<comment type="subcellular location">
    <subcellularLocation>
        <location evidence="1">Cytoplasm</location>
    </subcellularLocation>
</comment>
<evidence type="ECO:0000256" key="2">
    <source>
        <dbReference type="ARBA" id="ARBA00007881"/>
    </source>
</evidence>
<dbReference type="PANTHER" id="PTHR12305:SF81">
    <property type="entry name" value="PHOSPHATIDYLINOSITOL 3,4,5-TRISPHOSPHATE 3-PHOSPHATASE AND DUAL-SPECIFICITY PROTEIN PHOSPHATASE PTEN"/>
    <property type="match status" value="1"/>
</dbReference>
<evidence type="ECO:0000256" key="5">
    <source>
        <dbReference type="ARBA" id="ARBA00013081"/>
    </source>
</evidence>
<dbReference type="PROSITE" id="PS50056">
    <property type="entry name" value="TYR_PHOSPHATASE_2"/>
    <property type="match status" value="1"/>
</dbReference>
<evidence type="ECO:0000256" key="6">
    <source>
        <dbReference type="ARBA" id="ARBA00022490"/>
    </source>
</evidence>
<dbReference type="GO" id="GO:0005634">
    <property type="term" value="C:nucleus"/>
    <property type="evidence" value="ECO:0007669"/>
    <property type="project" value="TreeGrafter"/>
</dbReference>
<dbReference type="GO" id="GO:1903665">
    <property type="term" value="P:negative regulation of asexual reproduction"/>
    <property type="evidence" value="ECO:0007669"/>
    <property type="project" value="UniProtKB-ARBA"/>
</dbReference>
<keyword evidence="9" id="KW-0443">Lipid metabolism</keyword>
<dbReference type="OrthoDB" id="18331at2759"/>
<dbReference type="EMBL" id="AJWJ01000033">
    <property type="protein sequence ID" value="KAF2077286.1"/>
    <property type="molecule type" value="Genomic_DNA"/>
</dbReference>
<dbReference type="GO" id="GO:0005829">
    <property type="term" value="C:cytosol"/>
    <property type="evidence" value="ECO:0007669"/>
    <property type="project" value="TreeGrafter"/>
</dbReference>
<comment type="catalytic activity">
    <reaction evidence="14">
        <text>a 1,2-diacyl-sn-glycero-3-phospho-(1D-myo-inositol-3,4,5-trisphosphate) + H2O = a 1,2-diacyl-sn-glycero-3-phospho-(1D-myo-inositol-4,5-bisphosphate) + phosphate</text>
        <dbReference type="Rhea" id="RHEA:25017"/>
        <dbReference type="ChEBI" id="CHEBI:15377"/>
        <dbReference type="ChEBI" id="CHEBI:43474"/>
        <dbReference type="ChEBI" id="CHEBI:57836"/>
        <dbReference type="ChEBI" id="CHEBI:58456"/>
        <dbReference type="EC" id="3.1.3.67"/>
    </reaction>
    <physiologicalReaction direction="left-to-right" evidence="14">
        <dbReference type="Rhea" id="RHEA:25018"/>
    </physiologicalReaction>
</comment>
<comment type="catalytic activity">
    <reaction evidence="11">
        <text>1,2-dioctanoyl-sn-glycero-3-phospho-(1D-myo-inositol-3,4,5-trisphosphate) + H2O = 1,2-dioctanoyl-sn-glycero-3-phospho-(1D-myo-inositol-4,5-bisphosphate) + phosphate</text>
        <dbReference type="Rhea" id="RHEA:43552"/>
        <dbReference type="ChEBI" id="CHEBI:15377"/>
        <dbReference type="ChEBI" id="CHEBI:43474"/>
        <dbReference type="ChEBI" id="CHEBI:83416"/>
        <dbReference type="ChEBI" id="CHEBI:83419"/>
    </reaction>
    <physiologicalReaction direction="left-to-right" evidence="11">
        <dbReference type="Rhea" id="RHEA:43553"/>
    </physiologicalReaction>
</comment>
<dbReference type="GO" id="GO:0140986">
    <property type="term" value="P:G protein-coupled chemorepellent receptor signaling pathway"/>
    <property type="evidence" value="ECO:0007669"/>
    <property type="project" value="UniProtKB-ARBA"/>
</dbReference>
<evidence type="ECO:0000256" key="7">
    <source>
        <dbReference type="ARBA" id="ARBA00022801"/>
    </source>
</evidence>
<evidence type="ECO:0000256" key="20">
    <source>
        <dbReference type="SAM" id="MobiDB-lite"/>
    </source>
</evidence>
<dbReference type="AlphaFoldDB" id="A0A8J4Q057"/>
<dbReference type="GO" id="GO:0051898">
    <property type="term" value="P:negative regulation of phosphatidylinositol 3-kinase/protein kinase B signal transduction"/>
    <property type="evidence" value="ECO:0007669"/>
    <property type="project" value="UniProtKB-ARBA"/>
</dbReference>
<reference evidence="24" key="1">
    <citation type="submission" date="2020-01" db="EMBL/GenBank/DDBJ databases">
        <title>Development of genomics and gene disruption for Polysphondylium violaceum indicates a role for the polyketide synthase stlB in stalk morphogenesis.</title>
        <authorList>
            <person name="Narita B."/>
            <person name="Kawabe Y."/>
            <person name="Kin K."/>
            <person name="Saito T."/>
            <person name="Gibbs R."/>
            <person name="Kuspa A."/>
            <person name="Muzny D."/>
            <person name="Queller D."/>
            <person name="Richards S."/>
            <person name="Strassman J."/>
            <person name="Sucgang R."/>
            <person name="Worley K."/>
            <person name="Schaap P."/>
        </authorList>
    </citation>
    <scope>NUCLEOTIDE SEQUENCE</scope>
    <source>
        <strain evidence="24">QSvi11</strain>
    </source>
</reference>
<dbReference type="SUPFAM" id="SSF52799">
    <property type="entry name" value="(Phosphotyrosine protein) phosphatases II"/>
    <property type="match status" value="1"/>
</dbReference>
<dbReference type="PROSITE" id="PS00383">
    <property type="entry name" value="TYR_PHOSPHATASE_1"/>
    <property type="match status" value="1"/>
</dbReference>
<feature type="domain" description="Tyrosine specific protein phosphatases" evidence="21">
    <location>
        <begin position="102"/>
        <end position="173"/>
    </location>
</feature>
<evidence type="ECO:0000256" key="14">
    <source>
        <dbReference type="ARBA" id="ARBA00043760"/>
    </source>
</evidence>
<evidence type="ECO:0000256" key="12">
    <source>
        <dbReference type="ARBA" id="ARBA00034338"/>
    </source>
</evidence>
<feature type="domain" description="C2 tensin-type" evidence="23">
    <location>
        <begin position="190"/>
        <end position="382"/>
    </location>
</feature>
<evidence type="ECO:0000259" key="21">
    <source>
        <dbReference type="PROSITE" id="PS50056"/>
    </source>
</evidence>
<dbReference type="InterPro" id="IPR016130">
    <property type="entry name" value="Tyr_Pase_AS"/>
</dbReference>
<feature type="compositionally biased region" description="Low complexity" evidence="20">
    <location>
        <begin position="469"/>
        <end position="487"/>
    </location>
</feature>
<dbReference type="GO" id="GO:0031152">
    <property type="term" value="P:aggregation involved in sorocarp development"/>
    <property type="evidence" value="ECO:0007669"/>
    <property type="project" value="UniProtKB-ARBA"/>
</dbReference>
<dbReference type="Gene3D" id="2.60.40.1110">
    <property type="match status" value="1"/>
</dbReference>
<evidence type="ECO:0000256" key="18">
    <source>
        <dbReference type="ARBA" id="ARBA00048832"/>
    </source>
</evidence>
<feature type="compositionally biased region" description="Low complexity" evidence="20">
    <location>
        <begin position="434"/>
        <end position="454"/>
    </location>
</feature>
<dbReference type="InterPro" id="IPR014020">
    <property type="entry name" value="Tensin_C2-dom"/>
</dbReference>
<comment type="similarity">
    <text evidence="2">Belongs to the PTEN phosphatase protein family.</text>
</comment>
<evidence type="ECO:0000256" key="15">
    <source>
        <dbReference type="ARBA" id="ARBA00043762"/>
    </source>
</evidence>
<protein>
    <recommendedName>
        <fullName evidence="12">Phosphatidylinositol 3,4,5-trisphosphate 3-phosphatase and dual-specificity protein phosphatase PTEN</fullName>
        <ecNumber evidence="5">3.1.3.16</ecNumber>
        <ecNumber evidence="4">3.1.3.48</ecNumber>
        <ecNumber evidence="3">3.1.3.67</ecNumber>
    </recommendedName>
    <alternativeName>
        <fullName evidence="16">Inositol polyphosphate 3-phosphatase</fullName>
    </alternativeName>
</protein>
<feature type="compositionally biased region" description="Basic residues" evidence="20">
    <location>
        <begin position="237"/>
        <end position="248"/>
    </location>
</feature>
<dbReference type="GO" id="GO:0031038">
    <property type="term" value="P:myosin II filament organization"/>
    <property type="evidence" value="ECO:0007669"/>
    <property type="project" value="UniProtKB-ARBA"/>
</dbReference>
<evidence type="ECO:0000256" key="16">
    <source>
        <dbReference type="ARBA" id="ARBA00044309"/>
    </source>
</evidence>
<organism evidence="24 25">
    <name type="scientific">Polysphondylium violaceum</name>
    <dbReference type="NCBI Taxonomy" id="133409"/>
    <lineage>
        <taxon>Eukaryota</taxon>
        <taxon>Amoebozoa</taxon>
        <taxon>Evosea</taxon>
        <taxon>Eumycetozoa</taxon>
        <taxon>Dictyostelia</taxon>
        <taxon>Dictyosteliales</taxon>
        <taxon>Dictyosteliaceae</taxon>
        <taxon>Polysphondylium</taxon>
    </lineage>
</organism>
<evidence type="ECO:0000256" key="1">
    <source>
        <dbReference type="ARBA" id="ARBA00004496"/>
    </source>
</evidence>
<dbReference type="EC" id="3.1.3.67" evidence="3"/>
<dbReference type="Pfam" id="PF22785">
    <property type="entry name" value="Tc-R-P"/>
    <property type="match status" value="1"/>
</dbReference>
<evidence type="ECO:0000256" key="9">
    <source>
        <dbReference type="ARBA" id="ARBA00023098"/>
    </source>
</evidence>
<evidence type="ECO:0000313" key="25">
    <source>
        <dbReference type="Proteomes" id="UP000695562"/>
    </source>
</evidence>
<accession>A0A8J4Q057</accession>
<evidence type="ECO:0000259" key="22">
    <source>
        <dbReference type="PROSITE" id="PS51181"/>
    </source>
</evidence>
<gene>
    <name evidence="24" type="ORF">CYY_001411</name>
</gene>
<evidence type="ECO:0000256" key="4">
    <source>
        <dbReference type="ARBA" id="ARBA00013064"/>
    </source>
</evidence>
<dbReference type="GO" id="GO:0042995">
    <property type="term" value="C:cell projection"/>
    <property type="evidence" value="ECO:0007669"/>
    <property type="project" value="UniProtKB-ARBA"/>
</dbReference>
<keyword evidence="8" id="KW-0904">Protein phosphatase</keyword>
<dbReference type="InterPro" id="IPR051281">
    <property type="entry name" value="Dual-spec_lipid-protein_phosph"/>
</dbReference>
<dbReference type="InterPro" id="IPR035892">
    <property type="entry name" value="C2_domain_sf"/>
</dbReference>
<comment type="catalytic activity">
    <reaction evidence="10">
        <text>1,2-dihexadecanoyl-sn-glycero-3-phospho-(1D-myo-inositol-3,4,5-trisphosphate) + H2O = 1,2-dihexadecanoyl-sn-glycero-3-phospho-(1D-myo-inositol-4,5-bisphosphate) + phosphate</text>
        <dbReference type="Rhea" id="RHEA:43560"/>
        <dbReference type="ChEBI" id="CHEBI:15377"/>
        <dbReference type="ChEBI" id="CHEBI:43474"/>
        <dbReference type="ChEBI" id="CHEBI:83420"/>
        <dbReference type="ChEBI" id="CHEBI:83423"/>
    </reaction>
    <physiologicalReaction direction="left-to-right" evidence="10">
        <dbReference type="Rhea" id="RHEA:43561"/>
    </physiologicalReaction>
</comment>
<dbReference type="InterPro" id="IPR000387">
    <property type="entry name" value="Tyr_Pase_dom"/>
</dbReference>
<dbReference type="SUPFAM" id="SSF49562">
    <property type="entry name" value="C2 domain (Calcium/lipid-binding domain, CaLB)"/>
    <property type="match status" value="1"/>
</dbReference>
<evidence type="ECO:0000313" key="24">
    <source>
        <dbReference type="EMBL" id="KAF2077286.1"/>
    </source>
</evidence>
<dbReference type="InterPro" id="IPR045101">
    <property type="entry name" value="PTP_PTEN"/>
</dbReference>
<dbReference type="CDD" id="cd14509">
    <property type="entry name" value="PTP_PTEN"/>
    <property type="match status" value="1"/>
</dbReference>
<comment type="catalytic activity">
    <reaction evidence="18">
        <text>O-phospho-L-threonyl-[protein] + H2O = L-threonyl-[protein] + phosphate</text>
        <dbReference type="Rhea" id="RHEA:47004"/>
        <dbReference type="Rhea" id="RHEA-COMP:11060"/>
        <dbReference type="Rhea" id="RHEA-COMP:11605"/>
        <dbReference type="ChEBI" id="CHEBI:15377"/>
        <dbReference type="ChEBI" id="CHEBI:30013"/>
        <dbReference type="ChEBI" id="CHEBI:43474"/>
        <dbReference type="ChEBI" id="CHEBI:61977"/>
        <dbReference type="EC" id="3.1.3.16"/>
    </reaction>
    <physiologicalReaction direction="left-to-right" evidence="18">
        <dbReference type="Rhea" id="RHEA:47005"/>
    </physiologicalReaction>
</comment>
<dbReference type="InterPro" id="IPR029021">
    <property type="entry name" value="Prot-tyrosine_phosphatase-like"/>
</dbReference>
<keyword evidence="7" id="KW-0378">Hydrolase</keyword>
<evidence type="ECO:0000256" key="11">
    <source>
        <dbReference type="ARBA" id="ARBA00034268"/>
    </source>
</evidence>
<name>A0A8J4Q057_9MYCE</name>
<dbReference type="EC" id="3.1.3.48" evidence="4"/>
<dbReference type="GO" id="GO:0046580">
    <property type="term" value="P:negative regulation of Ras protein signal transduction"/>
    <property type="evidence" value="ECO:0007669"/>
    <property type="project" value="UniProtKB-ARBA"/>
</dbReference>
<dbReference type="FunFam" id="3.90.190.10:FF:000029">
    <property type="entry name" value="Phosphatidylinositol 3,4,5-trisphosphate 3-phosphatase and dual-specificity protein phosphatase PTEN"/>
    <property type="match status" value="1"/>
</dbReference>
<comment type="catalytic activity">
    <reaction evidence="15">
        <text>1D-myo-inositol 1,3,4,5,6-pentakisphosphate + H2O = 1D-myo-inositol 1,4,5,6-tetrakisphosphate + phosphate</text>
        <dbReference type="Rhea" id="RHEA:77143"/>
        <dbReference type="ChEBI" id="CHEBI:15377"/>
        <dbReference type="ChEBI" id="CHEBI:43474"/>
        <dbReference type="ChEBI" id="CHEBI:57627"/>
        <dbReference type="ChEBI" id="CHEBI:57733"/>
    </reaction>
    <physiologicalReaction direction="left-to-right" evidence="15">
        <dbReference type="Rhea" id="RHEA:77144"/>
    </physiologicalReaction>
</comment>
<dbReference type="EC" id="3.1.3.16" evidence="5"/>
<sequence>MSSILRNAVSKQKRRYQKNGYDLDLAYITDKVIAMGFPSEKVEGVFRNPMKEVQKFLDHYHKDHYKVYNLCSERDYDHSKFYGRVGVFPFDDHNAPQFELIEAFCKDVESYMKEDEKNIVVVHCKAGKGRTGLMICCWLLYCKMWEKTEDSLRFYAALRTYNQKGVTIPSQIRYVHYFGDAVRGAIKYTPRTVLLRKILLQPLPKDTNLSEITFNICVGKTQVYHSKDSLNVTIHKVEKKKKSKKEKKDKKDSKSQLEHSQSVQQLNGSSSTNGNGTVSNGTMSQRDLNTLRSQSTIGFDQSYDNQENEEYISFDIGSLPLLGDVRIEFCDKAERMFMFWVNTSFVQQHEIIGKSGLDKAHKDKNHKSYPKDFRVEMFFEKLEPSQTTVVASADEQSPVAIHQNGSTSSQDNIITPNSVVVVTTPTIAVASTAVETSTLSNDSSTTTPLPSSTTIEAVVVVKTDEKETNNNNNSSNNNNNSNSSSSSSDDETTSESEQKPTQPSSSSSSSD</sequence>
<comment type="caution">
    <text evidence="24">The sequence shown here is derived from an EMBL/GenBank/DDBJ whole genome shotgun (WGS) entry which is preliminary data.</text>
</comment>
<dbReference type="GO" id="GO:0016314">
    <property type="term" value="F:phosphatidylinositol-3,4,5-trisphosphate 3-phosphatase activity"/>
    <property type="evidence" value="ECO:0007669"/>
    <property type="project" value="UniProtKB-EC"/>
</dbReference>
<dbReference type="InterPro" id="IPR029023">
    <property type="entry name" value="Tensin_phosphatase"/>
</dbReference>
<dbReference type="GO" id="GO:0043491">
    <property type="term" value="P:phosphatidylinositol 3-kinase/protein kinase B signal transduction"/>
    <property type="evidence" value="ECO:0007669"/>
    <property type="project" value="TreeGrafter"/>
</dbReference>
<comment type="catalytic activity">
    <reaction evidence="13">
        <text>1D-myo-inositol 1,3,4,5-tetrakisphosphate + H2O = 1D-myo-inositol 1,4,5-trisphosphate + phosphate</text>
        <dbReference type="Rhea" id="RHEA:77155"/>
        <dbReference type="ChEBI" id="CHEBI:15377"/>
        <dbReference type="ChEBI" id="CHEBI:43474"/>
        <dbReference type="ChEBI" id="CHEBI:57895"/>
        <dbReference type="ChEBI" id="CHEBI:203600"/>
    </reaction>
    <physiologicalReaction direction="left-to-right" evidence="13">
        <dbReference type="Rhea" id="RHEA:77156"/>
    </physiologicalReaction>
</comment>
<feature type="compositionally biased region" description="Low complexity" evidence="20">
    <location>
        <begin position="267"/>
        <end position="282"/>
    </location>
</feature>
<comment type="catalytic activity">
    <reaction evidence="19">
        <text>O-phospho-L-tyrosyl-[protein] + H2O = L-tyrosyl-[protein] + phosphate</text>
        <dbReference type="Rhea" id="RHEA:10684"/>
        <dbReference type="Rhea" id="RHEA-COMP:10136"/>
        <dbReference type="Rhea" id="RHEA-COMP:20101"/>
        <dbReference type="ChEBI" id="CHEBI:15377"/>
        <dbReference type="ChEBI" id="CHEBI:43474"/>
        <dbReference type="ChEBI" id="CHEBI:46858"/>
        <dbReference type="ChEBI" id="CHEBI:61978"/>
        <dbReference type="EC" id="3.1.3.48"/>
    </reaction>
    <physiologicalReaction direction="left-to-right" evidence="19">
        <dbReference type="Rhea" id="RHEA:10685"/>
    </physiologicalReaction>
</comment>
<dbReference type="GO" id="GO:0048870">
    <property type="term" value="P:cell motility"/>
    <property type="evidence" value="ECO:0007669"/>
    <property type="project" value="TreeGrafter"/>
</dbReference>
<dbReference type="PANTHER" id="PTHR12305">
    <property type="entry name" value="PHOSPHATASE WITH HOMOLOGY TO TENSIN"/>
    <property type="match status" value="1"/>
</dbReference>
<keyword evidence="6" id="KW-0963">Cytoplasm</keyword>
<evidence type="ECO:0000256" key="19">
    <source>
        <dbReference type="ARBA" id="ARBA00051341"/>
    </source>
</evidence>
<feature type="region of interest" description="Disordered" evidence="20">
    <location>
        <begin position="235"/>
        <end position="284"/>
    </location>
</feature>
<comment type="catalytic activity">
    <reaction evidence="17">
        <text>O-phospho-L-seryl-[protein] + H2O = L-seryl-[protein] + phosphate</text>
        <dbReference type="Rhea" id="RHEA:20629"/>
        <dbReference type="Rhea" id="RHEA-COMP:9863"/>
        <dbReference type="Rhea" id="RHEA-COMP:11604"/>
        <dbReference type="ChEBI" id="CHEBI:15377"/>
        <dbReference type="ChEBI" id="CHEBI:29999"/>
        <dbReference type="ChEBI" id="CHEBI:43474"/>
        <dbReference type="ChEBI" id="CHEBI:83421"/>
        <dbReference type="EC" id="3.1.3.16"/>
    </reaction>
    <physiologicalReaction direction="left-to-right" evidence="17">
        <dbReference type="Rhea" id="RHEA:20630"/>
    </physiologicalReaction>
</comment>
<evidence type="ECO:0000256" key="3">
    <source>
        <dbReference type="ARBA" id="ARBA00013015"/>
    </source>
</evidence>
<evidence type="ECO:0000259" key="23">
    <source>
        <dbReference type="PROSITE" id="PS51182"/>
    </source>
</evidence>
<dbReference type="PROSITE" id="PS51182">
    <property type="entry name" value="C2_TENSIN"/>
    <property type="match status" value="1"/>
</dbReference>
<keyword evidence="25" id="KW-1185">Reference proteome</keyword>
<dbReference type="SMART" id="SM01301">
    <property type="entry name" value="PTPlike_phytase"/>
    <property type="match status" value="1"/>
</dbReference>
<dbReference type="GO" id="GO:0004722">
    <property type="term" value="F:protein serine/threonine phosphatase activity"/>
    <property type="evidence" value="ECO:0007669"/>
    <property type="project" value="UniProtKB-EC"/>
</dbReference>
<evidence type="ECO:0000256" key="8">
    <source>
        <dbReference type="ARBA" id="ARBA00022912"/>
    </source>
</evidence>
<feature type="domain" description="Phosphatase tensin-type" evidence="22">
    <location>
        <begin position="14"/>
        <end position="185"/>
    </location>
</feature>
<dbReference type="GO" id="GO:0005886">
    <property type="term" value="C:plasma membrane"/>
    <property type="evidence" value="ECO:0007669"/>
    <property type="project" value="TreeGrafter"/>
</dbReference>
<dbReference type="GO" id="GO:0004725">
    <property type="term" value="F:protein tyrosine phosphatase activity"/>
    <property type="evidence" value="ECO:0007669"/>
    <property type="project" value="UniProtKB-EC"/>
</dbReference>
<dbReference type="GO" id="GO:0051489">
    <property type="term" value="P:regulation of filopodium assembly"/>
    <property type="evidence" value="ECO:0007669"/>
    <property type="project" value="UniProtKB-ARBA"/>
</dbReference>
<feature type="region of interest" description="Disordered" evidence="20">
    <location>
        <begin position="434"/>
        <end position="511"/>
    </location>
</feature>
<dbReference type="SMART" id="SM01326">
    <property type="entry name" value="PTEN_C2"/>
    <property type="match status" value="1"/>
</dbReference>
<proteinExistence type="inferred from homology"/>
<dbReference type="GO" id="GO:0046856">
    <property type="term" value="P:phosphatidylinositol dephosphorylation"/>
    <property type="evidence" value="ECO:0007669"/>
    <property type="project" value="TreeGrafter"/>
</dbReference>
<dbReference type="GO" id="GO:0050793">
    <property type="term" value="P:regulation of developmental process"/>
    <property type="evidence" value="ECO:0007669"/>
    <property type="project" value="UniProtKB-ARBA"/>
</dbReference>
<dbReference type="Pfam" id="PF10409">
    <property type="entry name" value="PTEN_C2"/>
    <property type="match status" value="1"/>
</dbReference>